<name>A0A1G2CZ70_9BACT</name>
<evidence type="ECO:0000313" key="3">
    <source>
        <dbReference type="Proteomes" id="UP000177996"/>
    </source>
</evidence>
<accession>A0A1G2CZ70</accession>
<proteinExistence type="predicted"/>
<dbReference type="AlphaFoldDB" id="A0A1G2CZ70"/>
<keyword evidence="1" id="KW-1133">Transmembrane helix</keyword>
<feature type="transmembrane region" description="Helical" evidence="1">
    <location>
        <begin position="409"/>
        <end position="429"/>
    </location>
</feature>
<reference evidence="2 3" key="1">
    <citation type="journal article" date="2016" name="Nat. Commun.">
        <title>Thousands of microbial genomes shed light on interconnected biogeochemical processes in an aquifer system.</title>
        <authorList>
            <person name="Anantharaman K."/>
            <person name="Brown C.T."/>
            <person name="Hug L.A."/>
            <person name="Sharon I."/>
            <person name="Castelle C.J."/>
            <person name="Probst A.J."/>
            <person name="Thomas B.C."/>
            <person name="Singh A."/>
            <person name="Wilkins M.J."/>
            <person name="Karaoz U."/>
            <person name="Brodie E.L."/>
            <person name="Williams K.H."/>
            <person name="Hubbard S.S."/>
            <person name="Banfield J.F."/>
        </authorList>
    </citation>
    <scope>NUCLEOTIDE SEQUENCE [LARGE SCALE GENOMIC DNA]</scope>
</reference>
<sequence length="536" mass="60940">MSSETKEALSLPIQDLVAYLGHVAADVEDARPSAEAEPFFLSKISDRASVLYEKIRGAVDNKEEHFLRRHAIRRVVKRIGWLSADPQKIAETLIAELYRGGHLSRRHVSRQALSDVEGSIAAFLSLSNAVRASFAVPEFLRLRILLLDIIAGAIEDRIYSTYNEEAVVQTLARGALGSLHGDFRAYAEETMRTLVYFAAWRSMFGADRSLLAYKLWMLENMHWETVSQGDMLALGRRFASFAKRAQRLSGHPFIERLAPRMHNHATAMMVIYGMIKRYRFGVGTIMEDPAQFEHHVRETITAMYRRDITRALRRSWRALLYIFVTKGLVLLLASSLYLSASRGETLDPFVLGVNLFFHPILLFLITRGLVPPEKANTDRLVALINAIVYGKEFPPVTVQSGKRGVLGDIALAFYIVILSGMLVGTTSLLERLEFHAVDVASFIVFLVLVVYFGFRIRYTARRMELLGGREGFFRSLVELASLPLVSIGRWLVTKFERLNVVAIFLDFFIELPLKLLFDFFDSFSRLLREKKEEIYS</sequence>
<comment type="caution">
    <text evidence="2">The sequence shown here is derived from an EMBL/GenBank/DDBJ whole genome shotgun (WGS) entry which is preliminary data.</text>
</comment>
<evidence type="ECO:0000256" key="1">
    <source>
        <dbReference type="SAM" id="Phobius"/>
    </source>
</evidence>
<keyword evidence="1" id="KW-0812">Transmembrane</keyword>
<protein>
    <submittedName>
        <fullName evidence="2">Uncharacterized protein</fullName>
    </submittedName>
</protein>
<gene>
    <name evidence="2" type="ORF">A3D65_02015</name>
</gene>
<feature type="transmembrane region" description="Helical" evidence="1">
    <location>
        <begin position="349"/>
        <end position="370"/>
    </location>
</feature>
<evidence type="ECO:0000313" key="2">
    <source>
        <dbReference type="EMBL" id="OGZ06676.1"/>
    </source>
</evidence>
<keyword evidence="1" id="KW-0472">Membrane</keyword>
<dbReference type="STRING" id="1798661.A3D65_02015"/>
<dbReference type="EMBL" id="MHLL01000078">
    <property type="protein sequence ID" value="OGZ06676.1"/>
    <property type="molecule type" value="Genomic_DNA"/>
</dbReference>
<dbReference type="Proteomes" id="UP000177996">
    <property type="component" value="Unassembled WGS sequence"/>
</dbReference>
<feature type="transmembrane region" description="Helical" evidence="1">
    <location>
        <begin position="435"/>
        <end position="454"/>
    </location>
</feature>
<feature type="transmembrane region" description="Helical" evidence="1">
    <location>
        <begin position="318"/>
        <end position="337"/>
    </location>
</feature>
<organism evidence="2 3">
    <name type="scientific">Candidatus Lloydbacteria bacterium RIFCSPHIGHO2_02_FULL_50_13</name>
    <dbReference type="NCBI Taxonomy" id="1798661"/>
    <lineage>
        <taxon>Bacteria</taxon>
        <taxon>Candidatus Lloydiibacteriota</taxon>
    </lineage>
</organism>